<reference evidence="1" key="1">
    <citation type="submission" date="2023-09" db="UniProtKB">
        <authorList>
            <consortium name="Ensembl"/>
        </authorList>
    </citation>
    <scope>IDENTIFICATION</scope>
</reference>
<evidence type="ECO:0000313" key="1">
    <source>
        <dbReference type="Ensembl" id="ENSPNYP00000004123.1"/>
    </source>
</evidence>
<dbReference type="Ensembl" id="ENSPNYT00000004228.1">
    <property type="protein sequence ID" value="ENSPNYP00000004123.1"/>
    <property type="gene ID" value="ENSPNYG00000003203.1"/>
</dbReference>
<name>A0A3B4F2E3_9CICH</name>
<proteinExistence type="predicted"/>
<dbReference type="AlphaFoldDB" id="A0A3B4F2E3"/>
<organism evidence="1">
    <name type="scientific">Pundamilia nyererei</name>
    <dbReference type="NCBI Taxonomy" id="303518"/>
    <lineage>
        <taxon>Eukaryota</taxon>
        <taxon>Metazoa</taxon>
        <taxon>Chordata</taxon>
        <taxon>Craniata</taxon>
        <taxon>Vertebrata</taxon>
        <taxon>Euteleostomi</taxon>
        <taxon>Actinopterygii</taxon>
        <taxon>Neopterygii</taxon>
        <taxon>Teleostei</taxon>
        <taxon>Neoteleostei</taxon>
        <taxon>Acanthomorphata</taxon>
        <taxon>Ovalentaria</taxon>
        <taxon>Cichlomorphae</taxon>
        <taxon>Cichliformes</taxon>
        <taxon>Cichlidae</taxon>
        <taxon>African cichlids</taxon>
        <taxon>Pseudocrenilabrinae</taxon>
        <taxon>Haplochromini</taxon>
        <taxon>Pundamilia</taxon>
    </lineage>
</organism>
<protein>
    <submittedName>
        <fullName evidence="1">Uncharacterized protein</fullName>
    </submittedName>
</protein>
<sequence length="255" mass="28673">VHPLDDVTAVVEDTADVLGVNSTGEVRVAVMFAVTARLQTFETRTLTFHTLWIFTISRKLVVVIFWEIILQLRLSSQNLLSKNILFSVREPVGPDGSEEVQRFSQPIGGVVLTDHHVVAAARCHEDDGGHIWTICFFLTIEALNPLPAFVPLPSQRLEHVNVSVLLLSAVNQLIFIGTLKARLHTVVLPQLLSMLKELLKDQKFSFDVSCRSMIVNPSAYLQGEKGIDNEEETAHFLEMCFPLHRLTDWTTSYQK</sequence>
<dbReference type="GeneTree" id="ENSGT00940000177091"/>
<accession>A0A3B4F2E3</accession>